<proteinExistence type="predicted"/>
<dbReference type="CDD" id="cd07341">
    <property type="entry name" value="M56_BlaR1_MecR1_like"/>
    <property type="match status" value="1"/>
</dbReference>
<feature type="compositionally biased region" description="Low complexity" evidence="1">
    <location>
        <begin position="98"/>
        <end position="111"/>
    </location>
</feature>
<dbReference type="Pfam" id="PF05569">
    <property type="entry name" value="Peptidase_M56"/>
    <property type="match status" value="1"/>
</dbReference>
<gene>
    <name evidence="4" type="ORF">ACFPPD_05115</name>
</gene>
<accession>A0ABW0LU63</accession>
<name>A0ABW0LU63_9BACL</name>
<dbReference type="RefSeq" id="WP_209746443.1">
    <property type="nucleotide sequence ID" value="NZ_JBHSMH010000007.1"/>
</dbReference>
<sequence length="743" mass="83676">MRLLETIFSITLTASLASTFMILLVLLIRKLFLRRLSPGIILALWLLVLIKLLVPIAPQSPVSLFNLVPQAMHDDLSWQTDFEFRPEPAASDDGHPIPAAASNPASASSSAQVQPDLQSESAPSAKDRLAQLSWQSIASLAWLGGLLALGSFYLFIALRFNATMRTSLKLDDEEALSILEACKEQLGIRQPIALYETSRLQSPCLYGLIKPGIYLPEDIVGIADSRQLTHILLHELTHYRRKDLWFNSLWTLALWLHWYNPAVWLAIKKMKADREVACDAGVLDALGEREASSYGMTLLMLSRLVARSASPRVNLSHFFENHHEMKRRITMIAKFKKSSSKLTVAAMILVLALGAVLLPSASKTANSAGVSAPPEHPNSLKIQRLNDYAKWFSTLDRANDYAGFRFKVPDYLPAGYRLENVGVLEKYVKQADNLASATFVSNFGQFEEQIIELVASKGNLLETHDLVWGTGNIAPWTWGAAKAYTYRHDEVTIAGIQGTLVTQTQSYESHEPEIANSFVWNDKGVWYALNYYSENHTMKEGLPYRRRNVSQGDLAKMVRSFAYPEQIRQVRYDGEGNSFPLYEKQDLEKAENILGFKTKFPLSLSNSRLQLIESVLLRAEDRNTGYTFRPDEDTIKNSYRARYDTRGFELNDEIAFYQSKAPLVDVTKLTAVKTIDVQGVDVIFYDDTRHVYDPYGLGADNKDKQTQSFGLWKQNGIYYTASFLGLESLREESIKDLALAPVR</sequence>
<keyword evidence="5" id="KW-1185">Reference proteome</keyword>
<evidence type="ECO:0000313" key="5">
    <source>
        <dbReference type="Proteomes" id="UP001596105"/>
    </source>
</evidence>
<evidence type="ECO:0000313" key="4">
    <source>
        <dbReference type="EMBL" id="MFC5468091.1"/>
    </source>
</evidence>
<dbReference type="EMBL" id="JBHSMH010000007">
    <property type="protein sequence ID" value="MFC5468091.1"/>
    <property type="molecule type" value="Genomic_DNA"/>
</dbReference>
<dbReference type="Proteomes" id="UP001596105">
    <property type="component" value="Unassembled WGS sequence"/>
</dbReference>
<comment type="caution">
    <text evidence="4">The sequence shown here is derived from an EMBL/GenBank/DDBJ whole genome shotgun (WGS) entry which is preliminary data.</text>
</comment>
<evidence type="ECO:0000256" key="1">
    <source>
        <dbReference type="SAM" id="MobiDB-lite"/>
    </source>
</evidence>
<feature type="transmembrane region" description="Helical" evidence="2">
    <location>
        <begin position="137"/>
        <end position="160"/>
    </location>
</feature>
<dbReference type="PANTHER" id="PTHR34978:SF3">
    <property type="entry name" value="SLR0241 PROTEIN"/>
    <property type="match status" value="1"/>
</dbReference>
<keyword evidence="2" id="KW-1133">Transmembrane helix</keyword>
<protein>
    <submittedName>
        <fullName evidence="4">M56 family metallopeptidase</fullName>
    </submittedName>
</protein>
<feature type="transmembrane region" description="Helical" evidence="2">
    <location>
        <begin position="6"/>
        <end position="28"/>
    </location>
</feature>
<feature type="domain" description="Peptidase M56" evidence="3">
    <location>
        <begin position="10"/>
        <end position="332"/>
    </location>
</feature>
<dbReference type="InterPro" id="IPR052173">
    <property type="entry name" value="Beta-lactam_resp_regulator"/>
</dbReference>
<feature type="transmembrane region" description="Helical" evidence="2">
    <location>
        <begin position="40"/>
        <end position="57"/>
    </location>
</feature>
<evidence type="ECO:0000259" key="3">
    <source>
        <dbReference type="Pfam" id="PF05569"/>
    </source>
</evidence>
<keyword evidence="2" id="KW-0812">Transmembrane</keyword>
<keyword evidence="2" id="KW-0472">Membrane</keyword>
<dbReference type="InterPro" id="IPR008756">
    <property type="entry name" value="Peptidase_M56"/>
</dbReference>
<reference evidence="5" key="1">
    <citation type="journal article" date="2019" name="Int. J. Syst. Evol. Microbiol.">
        <title>The Global Catalogue of Microorganisms (GCM) 10K type strain sequencing project: providing services to taxonomists for standard genome sequencing and annotation.</title>
        <authorList>
            <consortium name="The Broad Institute Genomics Platform"/>
            <consortium name="The Broad Institute Genome Sequencing Center for Infectious Disease"/>
            <person name="Wu L."/>
            <person name="Ma J."/>
        </authorList>
    </citation>
    <scope>NUCLEOTIDE SEQUENCE [LARGE SCALE GENOMIC DNA]</scope>
    <source>
        <strain evidence="5">CCUG 57113</strain>
    </source>
</reference>
<dbReference type="PANTHER" id="PTHR34978">
    <property type="entry name" value="POSSIBLE SENSOR-TRANSDUCER PROTEIN BLAR"/>
    <property type="match status" value="1"/>
</dbReference>
<organism evidence="4 5">
    <name type="scientific">Cohnella suwonensis</name>
    <dbReference type="NCBI Taxonomy" id="696072"/>
    <lineage>
        <taxon>Bacteria</taxon>
        <taxon>Bacillati</taxon>
        <taxon>Bacillota</taxon>
        <taxon>Bacilli</taxon>
        <taxon>Bacillales</taxon>
        <taxon>Paenibacillaceae</taxon>
        <taxon>Cohnella</taxon>
    </lineage>
</organism>
<evidence type="ECO:0000256" key="2">
    <source>
        <dbReference type="SAM" id="Phobius"/>
    </source>
</evidence>
<feature type="region of interest" description="Disordered" evidence="1">
    <location>
        <begin position="88"/>
        <end position="117"/>
    </location>
</feature>